<keyword evidence="3" id="KW-1185">Reference proteome</keyword>
<proteinExistence type="predicted"/>
<feature type="non-terminal residue" evidence="2">
    <location>
        <position position="1"/>
    </location>
</feature>
<name>A0A392T007_9FABA</name>
<organism evidence="2 3">
    <name type="scientific">Trifolium medium</name>
    <dbReference type="NCBI Taxonomy" id="97028"/>
    <lineage>
        <taxon>Eukaryota</taxon>
        <taxon>Viridiplantae</taxon>
        <taxon>Streptophyta</taxon>
        <taxon>Embryophyta</taxon>
        <taxon>Tracheophyta</taxon>
        <taxon>Spermatophyta</taxon>
        <taxon>Magnoliopsida</taxon>
        <taxon>eudicotyledons</taxon>
        <taxon>Gunneridae</taxon>
        <taxon>Pentapetalae</taxon>
        <taxon>rosids</taxon>
        <taxon>fabids</taxon>
        <taxon>Fabales</taxon>
        <taxon>Fabaceae</taxon>
        <taxon>Papilionoideae</taxon>
        <taxon>50 kb inversion clade</taxon>
        <taxon>NPAAA clade</taxon>
        <taxon>Hologalegina</taxon>
        <taxon>IRL clade</taxon>
        <taxon>Trifolieae</taxon>
        <taxon>Trifolium</taxon>
    </lineage>
</organism>
<feature type="compositionally biased region" description="Polar residues" evidence="1">
    <location>
        <begin position="66"/>
        <end position="77"/>
    </location>
</feature>
<sequence length="95" mass="10566">PPVIETPNVAAVIPNVEQQTPQKPPLVEVQRDDLNDQAMEDVNVVANNNDVEAEIEDGQQVEGEHSTTNNHQQQPHMESNEEHVMNTDEFLNSSA</sequence>
<dbReference type="Proteomes" id="UP000265520">
    <property type="component" value="Unassembled WGS sequence"/>
</dbReference>
<comment type="caution">
    <text evidence="2">The sequence shown here is derived from an EMBL/GenBank/DDBJ whole genome shotgun (WGS) entry which is preliminary data.</text>
</comment>
<reference evidence="2 3" key="1">
    <citation type="journal article" date="2018" name="Front. Plant Sci.">
        <title>Red Clover (Trifolium pratense) and Zigzag Clover (T. medium) - A Picture of Genomic Similarities and Differences.</title>
        <authorList>
            <person name="Dluhosova J."/>
            <person name="Istvanek J."/>
            <person name="Nedelnik J."/>
            <person name="Repkova J."/>
        </authorList>
    </citation>
    <scope>NUCLEOTIDE SEQUENCE [LARGE SCALE GENOMIC DNA]</scope>
    <source>
        <strain evidence="3">cv. 10/8</strain>
        <tissue evidence="2">Leaf</tissue>
    </source>
</reference>
<feature type="non-terminal residue" evidence="2">
    <location>
        <position position="95"/>
    </location>
</feature>
<evidence type="ECO:0000313" key="3">
    <source>
        <dbReference type="Proteomes" id="UP000265520"/>
    </source>
</evidence>
<accession>A0A392T007</accession>
<evidence type="ECO:0000313" key="2">
    <source>
        <dbReference type="EMBL" id="MCI53697.1"/>
    </source>
</evidence>
<evidence type="ECO:0000256" key="1">
    <source>
        <dbReference type="SAM" id="MobiDB-lite"/>
    </source>
</evidence>
<dbReference type="EMBL" id="LXQA010467510">
    <property type="protein sequence ID" value="MCI53697.1"/>
    <property type="molecule type" value="Genomic_DNA"/>
</dbReference>
<protein>
    <submittedName>
        <fullName evidence="2">Uncharacterized protein</fullName>
    </submittedName>
</protein>
<feature type="region of interest" description="Disordered" evidence="1">
    <location>
        <begin position="56"/>
        <end position="95"/>
    </location>
</feature>
<dbReference type="AlphaFoldDB" id="A0A392T007"/>